<name>A0AA90ZSD4_9BACT</name>
<evidence type="ECO:0000313" key="1">
    <source>
        <dbReference type="EMBL" id="MQN78704.1"/>
    </source>
</evidence>
<dbReference type="EMBL" id="VZBZ01000153">
    <property type="protein sequence ID" value="MQN78704.1"/>
    <property type="molecule type" value="Genomic_DNA"/>
</dbReference>
<sequence length="110" mass="12883">MIDDKKIEGAARRYSKVTDCDKEEALLIEEGFKEGAEWAINEFLKDLWHQTNKEPEGYDEWILLHYSVGNYYSLAQVKEFKSWKGFVENMPIDGWFYIDDLFSKEGGGCK</sequence>
<accession>A0AA90ZSD4</accession>
<proteinExistence type="predicted"/>
<protein>
    <submittedName>
        <fullName evidence="1">Uncharacterized protein</fullName>
    </submittedName>
</protein>
<dbReference type="RefSeq" id="WP_153093430.1">
    <property type="nucleotide sequence ID" value="NZ_JBALKJ010000003.1"/>
</dbReference>
<reference evidence="2" key="1">
    <citation type="submission" date="2019-09" db="EMBL/GenBank/DDBJ databases">
        <title>Distinct polysaccharide growth profiles of human intestinal Prevotella copri isolates.</title>
        <authorList>
            <person name="Fehlner-Peach H."/>
            <person name="Magnabosco C."/>
            <person name="Raghavan V."/>
            <person name="Scher J.U."/>
            <person name="Tett A."/>
            <person name="Cox L.M."/>
            <person name="Gottsegen C."/>
            <person name="Watters A."/>
            <person name="Wiltshire- Gordon J.D."/>
            <person name="Segata N."/>
            <person name="Bonneau R."/>
            <person name="Littman D.R."/>
        </authorList>
    </citation>
    <scope>NUCLEOTIDE SEQUENCE [LARGE SCALE GENOMIC DNA]</scope>
    <source>
        <strain evidence="2">BU41712</strain>
    </source>
</reference>
<dbReference type="AlphaFoldDB" id="A0AA90ZSD4"/>
<dbReference type="Proteomes" id="UP000423156">
    <property type="component" value="Unassembled WGS sequence"/>
</dbReference>
<evidence type="ECO:0000313" key="2">
    <source>
        <dbReference type="Proteomes" id="UP000423156"/>
    </source>
</evidence>
<gene>
    <name evidence="1" type="ORF">F7D71_12745</name>
</gene>
<comment type="caution">
    <text evidence="1">The sequence shown here is derived from an EMBL/GenBank/DDBJ whole genome shotgun (WGS) entry which is preliminary data.</text>
</comment>
<organism evidence="1 2">
    <name type="scientific">Segatella copri</name>
    <dbReference type="NCBI Taxonomy" id="165179"/>
    <lineage>
        <taxon>Bacteria</taxon>
        <taxon>Pseudomonadati</taxon>
        <taxon>Bacteroidota</taxon>
        <taxon>Bacteroidia</taxon>
        <taxon>Bacteroidales</taxon>
        <taxon>Prevotellaceae</taxon>
        <taxon>Segatella</taxon>
    </lineage>
</organism>